<dbReference type="VEuPathDB" id="FungiDB:TRICI_006305"/>
<sequence length="429" mass="48327">MNGVEGYFHLLAELAAKTCEGRQNYLLFSVVNVELGIEDVVGSLRKAWVMMRHSQPHLATFVQDDKFVYETPGTSGLAKWLNATFVVADENNAQELAQHVKPIRQATLYYLPKSSELVLRCSHHLMDGIGTLMFWHCFFTAVANPQEVAFGDEKTRLPPTLERVLGFPETPRQDHRDRANEIFTEWASNIPAIGVPNSAGEAPSKQAQRAGFKFSQQTTTSLVQVCKQRGVSVTAAVHAALIRCLMKYADPTVKQSEYRSVGQFNLQNYLPAPYNSTDYAVSTYFCSFPYNIDLPAPFWELAKDLGDYYKTTFKTDPELLEIGCELMRTLYNAFQLPEVQNSPISKDPLFSSLGIVENHLQRTYGGSITVREFLFSGDCVAGMSAMFIYTFCDQLRLVSCFNDGFQNPCDIQTYAQEIQNILIDELELK</sequence>
<evidence type="ECO:0000313" key="1">
    <source>
        <dbReference type="EMBL" id="KAA8899740.1"/>
    </source>
</evidence>
<keyword evidence="2" id="KW-1185">Reference proteome</keyword>
<dbReference type="PANTHER" id="PTHR42034:SF1">
    <property type="entry name" value="CONDENSATION DOMAIN-CONTAINING PROTEIN"/>
    <property type="match status" value="1"/>
</dbReference>
<organism evidence="1 2">
    <name type="scientific">Trichomonascus ciferrii</name>
    <dbReference type="NCBI Taxonomy" id="44093"/>
    <lineage>
        <taxon>Eukaryota</taxon>
        <taxon>Fungi</taxon>
        <taxon>Dikarya</taxon>
        <taxon>Ascomycota</taxon>
        <taxon>Saccharomycotina</taxon>
        <taxon>Dipodascomycetes</taxon>
        <taxon>Dipodascales</taxon>
        <taxon>Trichomonascaceae</taxon>
        <taxon>Trichomonascus</taxon>
        <taxon>Trichomonascus ciferrii complex</taxon>
    </lineage>
</organism>
<evidence type="ECO:0008006" key="3">
    <source>
        <dbReference type="Google" id="ProtNLM"/>
    </source>
</evidence>
<dbReference type="Gene3D" id="3.30.559.10">
    <property type="entry name" value="Chloramphenicol acetyltransferase-like domain"/>
    <property type="match status" value="1"/>
</dbReference>
<accession>A0A642UIL2</accession>
<dbReference type="OrthoDB" id="10000533at2759"/>
<dbReference type="Proteomes" id="UP000761534">
    <property type="component" value="Unassembled WGS sequence"/>
</dbReference>
<evidence type="ECO:0000313" key="2">
    <source>
        <dbReference type="Proteomes" id="UP000761534"/>
    </source>
</evidence>
<name>A0A642UIL2_9ASCO</name>
<dbReference type="EMBL" id="SWFS01000515">
    <property type="protein sequence ID" value="KAA8899740.1"/>
    <property type="molecule type" value="Genomic_DNA"/>
</dbReference>
<reference evidence="1" key="1">
    <citation type="journal article" date="2019" name="G3 (Bethesda)">
        <title>Genome Assemblies of Two Rare Opportunistic Yeast Pathogens: Diutina rugosa (syn. Candida rugosa) and Trichomonascus ciferrii (syn. Candida ciferrii).</title>
        <authorList>
            <person name="Mixao V."/>
            <person name="Saus E."/>
            <person name="Hansen A.P."/>
            <person name="Lass-Florl C."/>
            <person name="Gabaldon T."/>
        </authorList>
    </citation>
    <scope>NUCLEOTIDE SEQUENCE</scope>
    <source>
        <strain evidence="1">CBS 4856</strain>
    </source>
</reference>
<proteinExistence type="predicted"/>
<dbReference type="SUPFAM" id="SSF52777">
    <property type="entry name" value="CoA-dependent acyltransferases"/>
    <property type="match status" value="1"/>
</dbReference>
<comment type="caution">
    <text evidence="1">The sequence shown here is derived from an EMBL/GenBank/DDBJ whole genome shotgun (WGS) entry which is preliminary data.</text>
</comment>
<gene>
    <name evidence="1" type="ORF">TRICI_006305</name>
</gene>
<dbReference type="InterPro" id="IPR023213">
    <property type="entry name" value="CAT-like_dom_sf"/>
</dbReference>
<dbReference type="Gene3D" id="3.30.559.30">
    <property type="entry name" value="Nonribosomal peptide synthetase, condensation domain"/>
    <property type="match status" value="1"/>
</dbReference>
<protein>
    <recommendedName>
        <fullName evidence="3">Condensation domain-containing protein</fullName>
    </recommendedName>
</protein>
<dbReference type="PANTHER" id="PTHR42034">
    <property type="entry name" value="CHROMOSOME 7, WHOLE GENOME SHOTGUN SEQUENCE-RELATED"/>
    <property type="match status" value="1"/>
</dbReference>
<dbReference type="AlphaFoldDB" id="A0A642UIL2"/>